<evidence type="ECO:0000313" key="2">
    <source>
        <dbReference type="Proteomes" id="UP000248044"/>
    </source>
</evidence>
<keyword evidence="2" id="KW-1185">Reference proteome</keyword>
<dbReference type="AlphaFoldDB" id="A0A2U9IFQ1"/>
<organism evidence="1 2">
    <name type="scientific">Acidianus brierleyi</name>
    <dbReference type="NCBI Taxonomy" id="41673"/>
    <lineage>
        <taxon>Archaea</taxon>
        <taxon>Thermoproteota</taxon>
        <taxon>Thermoprotei</taxon>
        <taxon>Sulfolobales</taxon>
        <taxon>Sulfolobaceae</taxon>
        <taxon>Acidianus</taxon>
    </lineage>
</organism>
<proteinExistence type="predicted"/>
<sequence>MSKMASLEDLLNNVIQKVLEEIKSNVDQSFNESKKIVEHAYNDTLNSYSVKVNELLSKYQEEIEGEKAKLDVENKRLISSEKNFWIQKVFDEVKNKIGLFIDSESYQKGLENIISRESKNGSIIFCNSGDVNKVKTILNKLKIKPRLKNRIYWVA</sequence>
<dbReference type="EMBL" id="CP029289">
    <property type="protein sequence ID" value="AWR94816.1"/>
    <property type="molecule type" value="Genomic_DNA"/>
</dbReference>
<evidence type="ECO:0008006" key="3">
    <source>
        <dbReference type="Google" id="ProtNLM"/>
    </source>
</evidence>
<reference evidence="1 2" key="1">
    <citation type="submission" date="2018-05" db="EMBL/GenBank/DDBJ databases">
        <title>Complete Genome Sequences of Extremely Thermoacidophilic, Metal-Mobilizing Type-Strain Members of the Archaeal Family Sulfolobaceae: Acidianus brierleyi DSM-1651T, Acidianus sulfidivorans DSM-18786T, Metallosphaera hakonensis DSM-7519T, and Metallosphaera prunae DSM-10039T.</title>
        <authorList>
            <person name="Counts J.A."/>
            <person name="Kelly R.M."/>
        </authorList>
    </citation>
    <scope>NUCLEOTIDE SEQUENCE [LARGE SCALE GENOMIC DNA]</scope>
    <source>
        <strain evidence="1 2">DSM 1651</strain>
    </source>
</reference>
<gene>
    <name evidence="1" type="ORF">DFR85_09600</name>
</gene>
<dbReference type="SUPFAM" id="SSF160527">
    <property type="entry name" value="V-type ATPase subunit E-like"/>
    <property type="match status" value="1"/>
</dbReference>
<evidence type="ECO:0000313" key="1">
    <source>
        <dbReference type="EMBL" id="AWR94816.1"/>
    </source>
</evidence>
<name>A0A2U9IFQ1_9CREN</name>
<accession>A0A2U9IFQ1</accession>
<dbReference type="KEGG" id="abri:DFR85_09600"/>
<dbReference type="Proteomes" id="UP000248044">
    <property type="component" value="Chromosome"/>
</dbReference>
<protein>
    <recommendedName>
        <fullName evidence="3">V-type ATP synthase subunit E</fullName>
    </recommendedName>
</protein>